<dbReference type="RefSeq" id="WP_376943420.1">
    <property type="nucleotide sequence ID" value="NZ_JBHLSS010000032.1"/>
</dbReference>
<dbReference type="Proteomes" id="UP001589891">
    <property type="component" value="Unassembled WGS sequence"/>
</dbReference>
<gene>
    <name evidence="1" type="ORF">ACFFGX_04905</name>
</gene>
<name>A0ABV6SHD8_AZOPA</name>
<dbReference type="EMBL" id="JBHLSS010000032">
    <property type="protein sequence ID" value="MFC0708957.1"/>
    <property type="molecule type" value="Genomic_DNA"/>
</dbReference>
<accession>A0ABV6SHD8</accession>
<organism evidence="1 2">
    <name type="scientific">Azorhizophilus paspali</name>
    <name type="common">Azotobacter paspali</name>
    <dbReference type="NCBI Taxonomy" id="69963"/>
    <lineage>
        <taxon>Bacteria</taxon>
        <taxon>Pseudomonadati</taxon>
        <taxon>Pseudomonadota</taxon>
        <taxon>Gammaproteobacteria</taxon>
        <taxon>Pseudomonadales</taxon>
        <taxon>Pseudomonadaceae</taxon>
        <taxon>Azorhizophilus</taxon>
    </lineage>
</organism>
<comment type="caution">
    <text evidence="1">The sequence shown here is derived from an EMBL/GenBank/DDBJ whole genome shotgun (WGS) entry which is preliminary data.</text>
</comment>
<keyword evidence="2" id="KW-1185">Reference proteome</keyword>
<evidence type="ECO:0000313" key="1">
    <source>
        <dbReference type="EMBL" id="MFC0708957.1"/>
    </source>
</evidence>
<reference evidence="1 2" key="1">
    <citation type="submission" date="2024-09" db="EMBL/GenBank/DDBJ databases">
        <authorList>
            <person name="Sun Q."/>
            <person name="Mori K."/>
        </authorList>
    </citation>
    <scope>NUCLEOTIDE SEQUENCE [LARGE SCALE GENOMIC DNA]</scope>
    <source>
        <strain evidence="1 2">NCAIM B.01794</strain>
    </source>
</reference>
<protein>
    <submittedName>
        <fullName evidence="1">Uncharacterized protein</fullName>
    </submittedName>
</protein>
<sequence length="19" mass="2229">MDYLTITGSLNEELSDKHY</sequence>
<evidence type="ECO:0000313" key="2">
    <source>
        <dbReference type="Proteomes" id="UP001589891"/>
    </source>
</evidence>
<proteinExistence type="predicted"/>